<dbReference type="RefSeq" id="WP_109796389.1">
    <property type="nucleotide sequence ID" value="NZ_PHIG01000042.1"/>
</dbReference>
<feature type="region of interest" description="Disordered" evidence="3">
    <location>
        <begin position="29"/>
        <end position="68"/>
    </location>
</feature>
<evidence type="ECO:0000256" key="2">
    <source>
        <dbReference type="ARBA" id="ARBA00023008"/>
    </source>
</evidence>
<dbReference type="GO" id="GO:0046872">
    <property type="term" value="F:metal ion binding"/>
    <property type="evidence" value="ECO:0007669"/>
    <property type="project" value="UniProtKB-KW"/>
</dbReference>
<dbReference type="PANTHER" id="PTHR38439">
    <property type="entry name" value="AURACYANIN-B"/>
    <property type="match status" value="1"/>
</dbReference>
<reference evidence="6 7" key="1">
    <citation type="submission" date="2017-11" db="EMBL/GenBank/DDBJ databases">
        <title>Draft genome sequence of Rhizobiales bacterium SY3-13.</title>
        <authorList>
            <person name="Sun C."/>
        </authorList>
    </citation>
    <scope>NUCLEOTIDE SEQUENCE [LARGE SCALE GENOMIC DNA]</scope>
    <source>
        <strain evidence="6 7">SY3-13</strain>
    </source>
</reference>
<proteinExistence type="predicted"/>
<feature type="domain" description="EfeO-type cupredoxin-like" evidence="5">
    <location>
        <begin position="66"/>
        <end position="113"/>
    </location>
</feature>
<protein>
    <submittedName>
        <fullName evidence="6">Copper-binding protein</fullName>
    </submittedName>
</protein>
<dbReference type="InterPro" id="IPR050845">
    <property type="entry name" value="Cu-binding_ET"/>
</dbReference>
<dbReference type="EMBL" id="PHIG01000042">
    <property type="protein sequence ID" value="PJK28623.1"/>
    <property type="molecule type" value="Genomic_DNA"/>
</dbReference>
<gene>
    <name evidence="6" type="ORF">CVT23_16105</name>
</gene>
<evidence type="ECO:0000259" key="5">
    <source>
        <dbReference type="Pfam" id="PF13473"/>
    </source>
</evidence>
<dbReference type="Gene3D" id="2.60.40.420">
    <property type="entry name" value="Cupredoxins - blue copper proteins"/>
    <property type="match status" value="1"/>
</dbReference>
<name>A0A2M9FYT3_9PROT</name>
<evidence type="ECO:0000313" key="7">
    <source>
        <dbReference type="Proteomes" id="UP000229498"/>
    </source>
</evidence>
<dbReference type="Pfam" id="PF13473">
    <property type="entry name" value="Cupredoxin_1"/>
    <property type="match status" value="1"/>
</dbReference>
<feature type="signal peptide" evidence="4">
    <location>
        <begin position="1"/>
        <end position="28"/>
    </location>
</feature>
<accession>A0A2M9FYT3</accession>
<comment type="caution">
    <text evidence="6">The sequence shown here is derived from an EMBL/GenBank/DDBJ whole genome shotgun (WGS) entry which is preliminary data.</text>
</comment>
<sequence length="198" mass="21379">MTTIRNLRFIAVAAGAALGIAASHPALAAGNHDGGHGHKQEKAEGGHGHGEHGKGERRSIGHAGDPANADRTVEITMLDNSFEPEKLTIEEGQTVRFVVTNKGELVHEFNIATAAMHSSHQAEMMEMMQKGVLGADRIHHDKMGEHGMHHDHANSVLLEPGESGEVVWTFDTDAELEFACNVPGHYESGMKGPIRMHH</sequence>
<keyword evidence="4" id="KW-0732">Signal</keyword>
<organism evidence="6 7">
    <name type="scientific">Minwuia thermotolerans</name>
    <dbReference type="NCBI Taxonomy" id="2056226"/>
    <lineage>
        <taxon>Bacteria</taxon>
        <taxon>Pseudomonadati</taxon>
        <taxon>Pseudomonadota</taxon>
        <taxon>Alphaproteobacteria</taxon>
        <taxon>Minwuiales</taxon>
        <taxon>Minwuiaceae</taxon>
        <taxon>Minwuia</taxon>
    </lineage>
</organism>
<dbReference type="Proteomes" id="UP000229498">
    <property type="component" value="Unassembled WGS sequence"/>
</dbReference>
<evidence type="ECO:0000256" key="1">
    <source>
        <dbReference type="ARBA" id="ARBA00022723"/>
    </source>
</evidence>
<keyword evidence="7" id="KW-1185">Reference proteome</keyword>
<keyword evidence="1" id="KW-0479">Metal-binding</keyword>
<evidence type="ECO:0000256" key="3">
    <source>
        <dbReference type="SAM" id="MobiDB-lite"/>
    </source>
</evidence>
<dbReference type="SUPFAM" id="SSF49503">
    <property type="entry name" value="Cupredoxins"/>
    <property type="match status" value="1"/>
</dbReference>
<keyword evidence="2" id="KW-0186">Copper</keyword>
<dbReference type="InterPro" id="IPR028096">
    <property type="entry name" value="EfeO_Cupredoxin"/>
</dbReference>
<evidence type="ECO:0000313" key="6">
    <source>
        <dbReference type="EMBL" id="PJK28623.1"/>
    </source>
</evidence>
<dbReference type="InterPro" id="IPR008972">
    <property type="entry name" value="Cupredoxin"/>
</dbReference>
<dbReference type="PANTHER" id="PTHR38439:SF3">
    <property type="entry name" value="COPPER-RESISTANT CUPROPROTEIN COPI"/>
    <property type="match status" value="1"/>
</dbReference>
<feature type="chain" id="PRO_5014741088" evidence="4">
    <location>
        <begin position="29"/>
        <end position="198"/>
    </location>
</feature>
<feature type="compositionally biased region" description="Basic and acidic residues" evidence="3">
    <location>
        <begin position="33"/>
        <end position="59"/>
    </location>
</feature>
<dbReference type="AlphaFoldDB" id="A0A2M9FYT3"/>
<evidence type="ECO:0000256" key="4">
    <source>
        <dbReference type="SAM" id="SignalP"/>
    </source>
</evidence>